<sequence length="177" mass="19617">MRSEPQAANSTLPEDEPLFLVRIPEGQIFGPVPRSQVDQWVTEGRIDAKCEMRLAGTNPWEKSAHYYPILALPEEVGAGDPFHKARKRRNQAVYQFPHRGAASLLFAVIGLMGACPIFSVAAWAMAYADLEGIEQQRVDPTGRTMLVWAHNLGMIGSIAYGVIFLAFLMVAMFTLLL</sequence>
<dbReference type="Proteomes" id="UP000237819">
    <property type="component" value="Unassembled WGS sequence"/>
</dbReference>
<dbReference type="EMBL" id="PUHZ01000015">
    <property type="protein sequence ID" value="PQO45205.1"/>
    <property type="molecule type" value="Genomic_DNA"/>
</dbReference>
<keyword evidence="1" id="KW-1133">Transmembrane helix</keyword>
<dbReference type="OrthoDB" id="289473at2"/>
<feature type="transmembrane region" description="Helical" evidence="1">
    <location>
        <begin position="148"/>
        <end position="176"/>
    </location>
</feature>
<dbReference type="RefSeq" id="WP_105336186.1">
    <property type="nucleotide sequence ID" value="NZ_PUHZ01000015.1"/>
</dbReference>
<evidence type="ECO:0000313" key="3">
    <source>
        <dbReference type="Proteomes" id="UP000237819"/>
    </source>
</evidence>
<keyword evidence="1" id="KW-0472">Membrane</keyword>
<name>A0A2S8GL90_9BACT</name>
<dbReference type="AlphaFoldDB" id="A0A2S8GL90"/>
<protein>
    <recommendedName>
        <fullName evidence="4">GYF domain-containing protein</fullName>
    </recommendedName>
</protein>
<proteinExistence type="predicted"/>
<comment type="caution">
    <text evidence="2">The sequence shown here is derived from an EMBL/GenBank/DDBJ whole genome shotgun (WGS) entry which is preliminary data.</text>
</comment>
<gene>
    <name evidence="2" type="ORF">C5Y93_14670</name>
</gene>
<evidence type="ECO:0000256" key="1">
    <source>
        <dbReference type="SAM" id="Phobius"/>
    </source>
</evidence>
<reference evidence="2 3" key="1">
    <citation type="submission" date="2018-02" db="EMBL/GenBank/DDBJ databases">
        <title>Comparative genomes isolates from brazilian mangrove.</title>
        <authorList>
            <person name="Araujo J.E."/>
            <person name="Taketani R.G."/>
            <person name="Silva M.C.P."/>
            <person name="Loureco M.V."/>
            <person name="Andreote F.D."/>
        </authorList>
    </citation>
    <scope>NUCLEOTIDE SEQUENCE [LARGE SCALE GENOMIC DNA]</scope>
    <source>
        <strain evidence="2 3">Nap-Phe MGV</strain>
    </source>
</reference>
<organism evidence="2 3">
    <name type="scientific">Blastopirellula marina</name>
    <dbReference type="NCBI Taxonomy" id="124"/>
    <lineage>
        <taxon>Bacteria</taxon>
        <taxon>Pseudomonadati</taxon>
        <taxon>Planctomycetota</taxon>
        <taxon>Planctomycetia</taxon>
        <taxon>Pirellulales</taxon>
        <taxon>Pirellulaceae</taxon>
        <taxon>Blastopirellula</taxon>
    </lineage>
</organism>
<feature type="transmembrane region" description="Helical" evidence="1">
    <location>
        <begin position="104"/>
        <end position="128"/>
    </location>
</feature>
<accession>A0A2S8GL90</accession>
<keyword evidence="1" id="KW-0812">Transmembrane</keyword>
<evidence type="ECO:0008006" key="4">
    <source>
        <dbReference type="Google" id="ProtNLM"/>
    </source>
</evidence>
<evidence type="ECO:0000313" key="2">
    <source>
        <dbReference type="EMBL" id="PQO45205.1"/>
    </source>
</evidence>